<feature type="transmembrane region" description="Helical" evidence="6">
    <location>
        <begin position="187"/>
        <end position="212"/>
    </location>
</feature>
<dbReference type="InParanoid" id="G0NBF9"/>
<feature type="transmembrane region" description="Helical" evidence="6">
    <location>
        <begin position="99"/>
        <end position="118"/>
    </location>
</feature>
<evidence type="ECO:0000313" key="7">
    <source>
        <dbReference type="EMBL" id="EGT56967.1"/>
    </source>
</evidence>
<reference evidence="8" key="1">
    <citation type="submission" date="2011-07" db="EMBL/GenBank/DDBJ databases">
        <authorList>
            <consortium name="Caenorhabditis brenneri Sequencing and Analysis Consortium"/>
            <person name="Wilson R.K."/>
        </authorList>
    </citation>
    <scope>NUCLEOTIDE SEQUENCE [LARGE SCALE GENOMIC DNA]</scope>
    <source>
        <strain evidence="8">PB2801</strain>
    </source>
</reference>
<feature type="transmembrane region" description="Helical" evidence="6">
    <location>
        <begin position="233"/>
        <end position="255"/>
    </location>
</feature>
<dbReference type="InterPro" id="IPR050920">
    <property type="entry name" value="Nematode_rcpt-like_delta"/>
</dbReference>
<feature type="transmembrane region" description="Helical" evidence="6">
    <location>
        <begin position="45"/>
        <end position="63"/>
    </location>
</feature>
<dbReference type="PANTHER" id="PTHR22945:SF27">
    <property type="entry name" value="SERPENTINE RECEPTOR CLASS DELTA-2"/>
    <property type="match status" value="1"/>
</dbReference>
<dbReference type="AlphaFoldDB" id="G0NBF9"/>
<dbReference type="PANTHER" id="PTHR22945">
    <property type="entry name" value="SERPENTINE RECEPTOR, CLASS D DELTA"/>
    <property type="match status" value="1"/>
</dbReference>
<evidence type="ECO:0000256" key="4">
    <source>
        <dbReference type="ARBA" id="ARBA00022989"/>
    </source>
</evidence>
<keyword evidence="3 6" id="KW-0812">Transmembrane</keyword>
<dbReference type="SUPFAM" id="SSF81321">
    <property type="entry name" value="Family A G protein-coupled receptor-like"/>
    <property type="match status" value="1"/>
</dbReference>
<dbReference type="HOGENOM" id="CLU_814418_0_0_1"/>
<protein>
    <submittedName>
        <fullName evidence="7">Uncharacterized protein</fullName>
    </submittedName>
</protein>
<dbReference type="InterPro" id="IPR019421">
    <property type="entry name" value="7TM_GPCR_serpentine_rcpt_Srd"/>
</dbReference>
<dbReference type="Proteomes" id="UP000008068">
    <property type="component" value="Unassembled WGS sequence"/>
</dbReference>
<evidence type="ECO:0000256" key="1">
    <source>
        <dbReference type="ARBA" id="ARBA00004141"/>
    </source>
</evidence>
<comment type="similarity">
    <text evidence="2">Belongs to the nematode receptor-like protein srd family.</text>
</comment>
<comment type="subcellular location">
    <subcellularLocation>
        <location evidence="1">Membrane</location>
        <topology evidence="1">Multi-pass membrane protein</topology>
    </subcellularLocation>
</comment>
<proteinExistence type="inferred from homology"/>
<evidence type="ECO:0000256" key="6">
    <source>
        <dbReference type="SAM" id="Phobius"/>
    </source>
</evidence>
<gene>
    <name evidence="7" type="ORF">CAEBREN_30467</name>
</gene>
<dbReference type="EMBL" id="GL379858">
    <property type="protein sequence ID" value="EGT56967.1"/>
    <property type="molecule type" value="Genomic_DNA"/>
</dbReference>
<organism evidence="8">
    <name type="scientific">Caenorhabditis brenneri</name>
    <name type="common">Nematode worm</name>
    <dbReference type="NCBI Taxonomy" id="135651"/>
    <lineage>
        <taxon>Eukaryota</taxon>
        <taxon>Metazoa</taxon>
        <taxon>Ecdysozoa</taxon>
        <taxon>Nematoda</taxon>
        <taxon>Chromadorea</taxon>
        <taxon>Rhabditida</taxon>
        <taxon>Rhabditina</taxon>
        <taxon>Rhabditomorpha</taxon>
        <taxon>Rhabditoidea</taxon>
        <taxon>Rhabditidae</taxon>
        <taxon>Peloderinae</taxon>
        <taxon>Caenorhabditis</taxon>
    </lineage>
</organism>
<evidence type="ECO:0000256" key="2">
    <source>
        <dbReference type="ARBA" id="ARBA00009166"/>
    </source>
</evidence>
<sequence>MSQHWSDKVTVYWDFSLGPLSFLANLMLVFIILKYTPETTKTYSSIILAVTISDCIGHIGNFMTSPRVLPRDPQLFMVFRGACTFCFPNNLQQRSQFCLFFYALQVQLFILNHFILVFSYVYRMSIIVNPFKKIDNRKAVYSILCIYSSLHFCYFTWVWYACLQPIEIINQEITKYLPDIVGSGATYVFNILSVTSYLFAIVIAVICKWRIYIFTRNYQYSEALKNLHRSLEMVFSAQAMGPFLSLITGVSFVALNQMGVSSDSTILLENLMSRPAVLMYMVNPIVTIYFIAPYRTAFRSWFCFPSNVSVGPLSVANSGEPIT</sequence>
<dbReference type="OrthoDB" id="5866527at2759"/>
<evidence type="ECO:0000256" key="3">
    <source>
        <dbReference type="ARBA" id="ARBA00022692"/>
    </source>
</evidence>
<keyword evidence="4 6" id="KW-1133">Transmembrane helix</keyword>
<evidence type="ECO:0000256" key="5">
    <source>
        <dbReference type="ARBA" id="ARBA00023136"/>
    </source>
</evidence>
<keyword evidence="8" id="KW-1185">Reference proteome</keyword>
<feature type="transmembrane region" description="Helical" evidence="6">
    <location>
        <begin position="139"/>
        <end position="160"/>
    </location>
</feature>
<name>G0NBF9_CAEBE</name>
<dbReference type="Pfam" id="PF10317">
    <property type="entry name" value="7TM_GPCR_Srd"/>
    <property type="match status" value="1"/>
</dbReference>
<evidence type="ECO:0000313" key="8">
    <source>
        <dbReference type="Proteomes" id="UP000008068"/>
    </source>
</evidence>
<accession>G0NBF9</accession>
<feature type="transmembrane region" description="Helical" evidence="6">
    <location>
        <begin position="275"/>
        <end position="292"/>
    </location>
</feature>
<dbReference type="Gene3D" id="1.20.1070.10">
    <property type="entry name" value="Rhodopsin 7-helix transmembrane proteins"/>
    <property type="match status" value="1"/>
</dbReference>
<feature type="transmembrane region" description="Helical" evidence="6">
    <location>
        <begin position="12"/>
        <end position="33"/>
    </location>
</feature>
<keyword evidence="5 6" id="KW-0472">Membrane</keyword>
<dbReference type="eggNOG" id="ENOG502THNV">
    <property type="taxonomic scope" value="Eukaryota"/>
</dbReference>
<dbReference type="GO" id="GO:0016020">
    <property type="term" value="C:membrane"/>
    <property type="evidence" value="ECO:0007669"/>
    <property type="project" value="UniProtKB-SubCell"/>
</dbReference>